<dbReference type="EMBL" id="VUJU01000549">
    <property type="protein sequence ID" value="KAF0769710.1"/>
    <property type="molecule type" value="Genomic_DNA"/>
</dbReference>
<dbReference type="GO" id="GO:0035348">
    <property type="term" value="P:acetyl-CoA transmembrane transport"/>
    <property type="evidence" value="ECO:0007669"/>
    <property type="project" value="InterPro"/>
</dbReference>
<dbReference type="Pfam" id="PF13000">
    <property type="entry name" value="Acatn"/>
    <property type="match status" value="1"/>
</dbReference>
<dbReference type="GO" id="GO:0008521">
    <property type="term" value="F:acetyl-CoA transmembrane transporter activity"/>
    <property type="evidence" value="ECO:0007669"/>
    <property type="project" value="InterPro"/>
</dbReference>
<dbReference type="GO" id="GO:0016020">
    <property type="term" value="C:membrane"/>
    <property type="evidence" value="ECO:0007669"/>
    <property type="project" value="UniProtKB-SubCell"/>
</dbReference>
<protein>
    <submittedName>
        <fullName evidence="6">Acetyl-coenzyme A transporter 1-like</fullName>
    </submittedName>
</protein>
<dbReference type="AlphaFoldDB" id="A0A6G0ZG03"/>
<comment type="subcellular location">
    <subcellularLocation>
        <location evidence="1">Membrane</location>
        <topology evidence="1">Multi-pass membrane protein</topology>
    </subcellularLocation>
</comment>
<feature type="transmembrane region" description="Helical" evidence="5">
    <location>
        <begin position="50"/>
        <end position="74"/>
    </location>
</feature>
<dbReference type="Proteomes" id="UP000478052">
    <property type="component" value="Unassembled WGS sequence"/>
</dbReference>
<evidence type="ECO:0000256" key="3">
    <source>
        <dbReference type="ARBA" id="ARBA00022989"/>
    </source>
</evidence>
<evidence type="ECO:0000256" key="4">
    <source>
        <dbReference type="ARBA" id="ARBA00023136"/>
    </source>
</evidence>
<proteinExistence type="predicted"/>
<gene>
    <name evidence="6" type="ORF">FWK35_00000447</name>
</gene>
<evidence type="ECO:0000256" key="5">
    <source>
        <dbReference type="SAM" id="Phobius"/>
    </source>
</evidence>
<evidence type="ECO:0000313" key="7">
    <source>
        <dbReference type="Proteomes" id="UP000478052"/>
    </source>
</evidence>
<organism evidence="6 7">
    <name type="scientific">Aphis craccivora</name>
    <name type="common">Cowpea aphid</name>
    <dbReference type="NCBI Taxonomy" id="307492"/>
    <lineage>
        <taxon>Eukaryota</taxon>
        <taxon>Metazoa</taxon>
        <taxon>Ecdysozoa</taxon>
        <taxon>Arthropoda</taxon>
        <taxon>Hexapoda</taxon>
        <taxon>Insecta</taxon>
        <taxon>Pterygota</taxon>
        <taxon>Neoptera</taxon>
        <taxon>Paraneoptera</taxon>
        <taxon>Hemiptera</taxon>
        <taxon>Sternorrhyncha</taxon>
        <taxon>Aphidomorpha</taxon>
        <taxon>Aphidoidea</taxon>
        <taxon>Aphididae</taxon>
        <taxon>Aphidini</taxon>
        <taxon>Aphis</taxon>
        <taxon>Aphis</taxon>
    </lineage>
</organism>
<keyword evidence="3 5" id="KW-1133">Transmembrane helix</keyword>
<keyword evidence="2 5" id="KW-0812">Transmembrane</keyword>
<dbReference type="OrthoDB" id="6415790at2759"/>
<dbReference type="InterPro" id="IPR004752">
    <property type="entry name" value="AmpG_permease/AT-1"/>
</dbReference>
<dbReference type="InterPro" id="IPR024371">
    <property type="entry name" value="AcetylCoA_trans_1-like"/>
</dbReference>
<feature type="transmembrane region" description="Helical" evidence="5">
    <location>
        <begin position="86"/>
        <end position="110"/>
    </location>
</feature>
<dbReference type="PANTHER" id="PTHR12778:SF9">
    <property type="entry name" value="ACETYL-COENZYME A TRANSPORTER 1"/>
    <property type="match status" value="1"/>
</dbReference>
<feature type="transmembrane region" description="Helical" evidence="5">
    <location>
        <begin position="131"/>
        <end position="156"/>
    </location>
</feature>
<keyword evidence="7" id="KW-1185">Reference proteome</keyword>
<reference evidence="6 7" key="1">
    <citation type="submission" date="2019-08" db="EMBL/GenBank/DDBJ databases">
        <title>Whole genome of Aphis craccivora.</title>
        <authorList>
            <person name="Voronova N.V."/>
            <person name="Shulinski R.S."/>
            <person name="Bandarenka Y.V."/>
            <person name="Zhorov D.G."/>
            <person name="Warner D."/>
        </authorList>
    </citation>
    <scope>NUCLEOTIDE SEQUENCE [LARGE SCALE GENOMIC DNA]</scope>
    <source>
        <strain evidence="6">180601</strain>
        <tissue evidence="6">Whole Body</tissue>
    </source>
</reference>
<comment type="caution">
    <text evidence="6">The sequence shown here is derived from an EMBL/GenBank/DDBJ whole genome shotgun (WGS) entry which is preliminary data.</text>
</comment>
<sequence length="192" mass="21524">MIINLNSLSIPFYKTISMTLPKQVNEPTKSVVKNGLILAKPNLKGDWLNIFLLFMLYLMQCTPIGLVPAISILLQSKQNVTYKEQALFGLVMWPLSLKLLWAPLVDSFYVQKFGRLYYFQISSSPNMAKLITLKCIRFFVLQMIFVVPTGVCFFYMADSIDDLLPETGKPNIGLPNASSLLTVSPYAVIGGT</sequence>
<dbReference type="PANTHER" id="PTHR12778">
    <property type="entry name" value="SOLUTE CARRIER FAMILY 33 ACETYL-COA TRANSPORTER -RELATED"/>
    <property type="match status" value="1"/>
</dbReference>
<name>A0A6G0ZG03_APHCR</name>
<evidence type="ECO:0000256" key="1">
    <source>
        <dbReference type="ARBA" id="ARBA00004141"/>
    </source>
</evidence>
<evidence type="ECO:0000256" key="2">
    <source>
        <dbReference type="ARBA" id="ARBA00022692"/>
    </source>
</evidence>
<evidence type="ECO:0000313" key="6">
    <source>
        <dbReference type="EMBL" id="KAF0769710.1"/>
    </source>
</evidence>
<keyword evidence="4 5" id="KW-0472">Membrane</keyword>
<accession>A0A6G0ZG03</accession>